<dbReference type="AlphaFoldDB" id="A0A316Z2E6"/>
<dbReference type="InterPro" id="IPR011419">
    <property type="entry name" value="ATP12_ATP_synth-F1-assembly"/>
</dbReference>
<dbReference type="SUPFAM" id="SSF160909">
    <property type="entry name" value="ATP12-like"/>
    <property type="match status" value="1"/>
</dbReference>
<dbReference type="EMBL" id="KZ819303">
    <property type="protein sequence ID" value="PWN95711.1"/>
    <property type="molecule type" value="Genomic_DNA"/>
</dbReference>
<evidence type="ECO:0000256" key="4">
    <source>
        <dbReference type="ARBA" id="ARBA00023128"/>
    </source>
</evidence>
<evidence type="ECO:0000256" key="1">
    <source>
        <dbReference type="ARBA" id="ARBA00004173"/>
    </source>
</evidence>
<evidence type="ECO:0000313" key="8">
    <source>
        <dbReference type="Proteomes" id="UP000245946"/>
    </source>
</evidence>
<organism evidence="7 8">
    <name type="scientific">Tilletiopsis washingtonensis</name>
    <dbReference type="NCBI Taxonomy" id="58919"/>
    <lineage>
        <taxon>Eukaryota</taxon>
        <taxon>Fungi</taxon>
        <taxon>Dikarya</taxon>
        <taxon>Basidiomycota</taxon>
        <taxon>Ustilaginomycotina</taxon>
        <taxon>Exobasidiomycetes</taxon>
        <taxon>Entylomatales</taxon>
        <taxon>Entylomatales incertae sedis</taxon>
        <taxon>Tilletiopsis</taxon>
    </lineage>
</organism>
<evidence type="ECO:0000256" key="3">
    <source>
        <dbReference type="ARBA" id="ARBA00022946"/>
    </source>
</evidence>
<keyword evidence="4" id="KW-0496">Mitochondrion</keyword>
<gene>
    <name evidence="7" type="ORF">FA09DRAFT_332025</name>
</gene>
<dbReference type="GO" id="GO:0033615">
    <property type="term" value="P:mitochondrial proton-transporting ATP synthase complex assembly"/>
    <property type="evidence" value="ECO:0007669"/>
    <property type="project" value="TreeGrafter"/>
</dbReference>
<dbReference type="Gene3D" id="1.10.3580.10">
    <property type="entry name" value="ATP12 ATPase"/>
    <property type="match status" value="1"/>
</dbReference>
<dbReference type="PANTHER" id="PTHR21013">
    <property type="entry name" value="ATP SYNTHASE MITOCHONDRIAL F1 COMPLEX ASSEMBLY FACTOR 2/ATP12 PROTEIN, MITOCHONDRIAL PRECURSOR"/>
    <property type="match status" value="1"/>
</dbReference>
<dbReference type="Proteomes" id="UP000245946">
    <property type="component" value="Unassembled WGS sequence"/>
</dbReference>
<proteinExistence type="inferred from homology"/>
<comment type="subcellular location">
    <subcellularLocation>
        <location evidence="1">Mitochondrion</location>
    </subcellularLocation>
</comment>
<dbReference type="InterPro" id="IPR023335">
    <property type="entry name" value="ATP12_ortho_dom_sf"/>
</dbReference>
<accession>A0A316Z2E6</accession>
<evidence type="ECO:0000313" key="7">
    <source>
        <dbReference type="EMBL" id="PWN95711.1"/>
    </source>
</evidence>
<dbReference type="Gene3D" id="3.30.2180.10">
    <property type="entry name" value="ATP12-like"/>
    <property type="match status" value="1"/>
</dbReference>
<dbReference type="Pfam" id="PF07542">
    <property type="entry name" value="ATP12"/>
    <property type="match status" value="1"/>
</dbReference>
<keyword evidence="5" id="KW-0143">Chaperone</keyword>
<protein>
    <submittedName>
        <fullName evidence="7">ATP12-domain-containing protein</fullName>
    </submittedName>
</protein>
<evidence type="ECO:0000256" key="5">
    <source>
        <dbReference type="ARBA" id="ARBA00023186"/>
    </source>
</evidence>
<dbReference type="GO" id="GO:0005739">
    <property type="term" value="C:mitochondrion"/>
    <property type="evidence" value="ECO:0007669"/>
    <property type="project" value="UniProtKB-SubCell"/>
</dbReference>
<reference evidence="7 8" key="1">
    <citation type="journal article" date="2018" name="Mol. Biol. Evol.">
        <title>Broad Genomic Sampling Reveals a Smut Pathogenic Ancestry of the Fungal Clade Ustilaginomycotina.</title>
        <authorList>
            <person name="Kijpornyongpan T."/>
            <person name="Mondo S.J."/>
            <person name="Barry K."/>
            <person name="Sandor L."/>
            <person name="Lee J."/>
            <person name="Lipzen A."/>
            <person name="Pangilinan J."/>
            <person name="LaButti K."/>
            <person name="Hainaut M."/>
            <person name="Henrissat B."/>
            <person name="Grigoriev I.V."/>
            <person name="Spatafora J.W."/>
            <person name="Aime M.C."/>
        </authorList>
    </citation>
    <scope>NUCLEOTIDE SEQUENCE [LARGE SCALE GENOMIC DNA]</scope>
    <source>
        <strain evidence="7 8">MCA 4186</strain>
    </source>
</reference>
<dbReference type="RefSeq" id="XP_025595990.1">
    <property type="nucleotide sequence ID" value="XM_025743283.1"/>
</dbReference>
<keyword evidence="3" id="KW-0809">Transit peptide</keyword>
<dbReference type="PANTHER" id="PTHR21013:SF10">
    <property type="entry name" value="ATP SYNTHASE MITOCHONDRIAL F1 COMPLEX ASSEMBLY FACTOR 2"/>
    <property type="match status" value="1"/>
</dbReference>
<name>A0A316Z2E6_9BASI</name>
<dbReference type="OrthoDB" id="5673at2759"/>
<feature type="region of interest" description="Disordered" evidence="6">
    <location>
        <begin position="30"/>
        <end position="66"/>
    </location>
</feature>
<evidence type="ECO:0000256" key="6">
    <source>
        <dbReference type="SAM" id="MobiDB-lite"/>
    </source>
</evidence>
<keyword evidence="8" id="KW-1185">Reference proteome</keyword>
<dbReference type="GeneID" id="37270827"/>
<sequence length="336" mass="36733">MPLARLSPLLWPRLQTCALRLAVSAAPRAAATPQLARSQHASAVRREAAKAKVPPAPASPLESSTARADLTRRRFWKSVALASAPLPGASAETASTLVVELDGRPLRTPEGTVLRIPRERVLLASLVAREWSEQEKVMKSWTLPMTSLAARALDGLATPEQRSAVCDDLVRYLRTDTVCFQEDHPPILVQLQHEHWDPLLAWVKERFGSTIVPITGLLGASQADDAVAPLRRHIDSYDAWELAAFERAVMATKSFVIALRLVEANRTSDGEQWGVEEASQAAEVEVKSQTEKWGMVDDTHDVDHEDLRARLGGCVLGLVRDSAEVADEVLSGQATQ</sequence>
<dbReference type="STRING" id="58919.A0A316Z2E6"/>
<dbReference type="InterPro" id="IPR042272">
    <property type="entry name" value="ATP12_ATP_synth-F1-assembly_N"/>
</dbReference>
<evidence type="ECO:0000256" key="2">
    <source>
        <dbReference type="ARBA" id="ARBA00008231"/>
    </source>
</evidence>
<comment type="similarity">
    <text evidence="2">Belongs to the ATP12 family.</text>
</comment>